<feature type="compositionally biased region" description="Basic and acidic residues" evidence="10">
    <location>
        <begin position="332"/>
        <end position="356"/>
    </location>
</feature>
<organism evidence="12 13">
    <name type="scientific">Stylophora pistillata</name>
    <name type="common">Smooth cauliflower coral</name>
    <dbReference type="NCBI Taxonomy" id="50429"/>
    <lineage>
        <taxon>Eukaryota</taxon>
        <taxon>Metazoa</taxon>
        <taxon>Cnidaria</taxon>
        <taxon>Anthozoa</taxon>
        <taxon>Hexacorallia</taxon>
        <taxon>Scleractinia</taxon>
        <taxon>Astrocoeniina</taxon>
        <taxon>Pocilloporidae</taxon>
        <taxon>Stylophora</taxon>
    </lineage>
</organism>
<comment type="catalytic activity">
    <reaction evidence="1 9">
        <text>S-ubiquitinyl-[E2 ubiquitin-conjugating enzyme]-L-cysteine + [acceptor protein]-L-lysine = [E2 ubiquitin-conjugating enzyme]-L-cysteine + N(6)-ubiquitinyl-[acceptor protein]-L-lysine.</text>
        <dbReference type="EC" id="2.3.2.27"/>
    </reaction>
</comment>
<dbReference type="PROSITE" id="PS00518">
    <property type="entry name" value="ZF_RING_1"/>
    <property type="match status" value="1"/>
</dbReference>
<dbReference type="Pfam" id="PF18102">
    <property type="entry name" value="DTC"/>
    <property type="match status" value="1"/>
</dbReference>
<dbReference type="InterPro" id="IPR043472">
    <property type="entry name" value="Macro_dom-like"/>
</dbReference>
<feature type="domain" description="RING-type" evidence="11">
    <location>
        <begin position="369"/>
        <end position="403"/>
    </location>
</feature>
<evidence type="ECO:0000313" key="12">
    <source>
        <dbReference type="EMBL" id="PFX11753.1"/>
    </source>
</evidence>
<evidence type="ECO:0000256" key="1">
    <source>
        <dbReference type="ARBA" id="ARBA00000900"/>
    </source>
</evidence>
<reference evidence="13" key="1">
    <citation type="journal article" date="2017" name="bioRxiv">
        <title>Comparative analysis of the genomes of Stylophora pistillata and Acropora digitifera provides evidence for extensive differences between species of corals.</title>
        <authorList>
            <person name="Voolstra C.R."/>
            <person name="Li Y."/>
            <person name="Liew Y.J."/>
            <person name="Baumgarten S."/>
            <person name="Zoccola D."/>
            <person name="Flot J.-F."/>
            <person name="Tambutte S."/>
            <person name="Allemand D."/>
            <person name="Aranda M."/>
        </authorList>
    </citation>
    <scope>NUCLEOTIDE SEQUENCE [LARGE SCALE GENOMIC DNA]</scope>
</reference>
<dbReference type="Gene3D" id="3.30.390.130">
    <property type="match status" value="1"/>
</dbReference>
<evidence type="ECO:0000256" key="10">
    <source>
        <dbReference type="SAM" id="MobiDB-lite"/>
    </source>
</evidence>
<evidence type="ECO:0000256" key="3">
    <source>
        <dbReference type="ARBA" id="ARBA00009413"/>
    </source>
</evidence>
<dbReference type="InterPro" id="IPR039396">
    <property type="entry name" value="Deltex_C"/>
</dbReference>
<dbReference type="GO" id="GO:0007219">
    <property type="term" value="P:Notch signaling pathway"/>
    <property type="evidence" value="ECO:0007669"/>
    <property type="project" value="InterPro"/>
</dbReference>
<evidence type="ECO:0000256" key="2">
    <source>
        <dbReference type="ARBA" id="ARBA00004906"/>
    </source>
</evidence>
<evidence type="ECO:0000256" key="8">
    <source>
        <dbReference type="PROSITE-ProRule" id="PRU00175"/>
    </source>
</evidence>
<dbReference type="UniPathway" id="UPA00143"/>
<sequence length="493" mass="56805">MTKDGQTVIVFENPEVPDRILERTHVFRGKVVDVRPSHARKQFKEDYKERVEACILEVEPNFMRLLRRVHKEKLEQIERDYHLRIVWPENEARVEIKPTPLTEETHYQEGCDAFIDLYQTINHTMKRQVIDVKDIHDDGKIKKTAFLGSSHPVVIEKVEALRAIISGNYGMPKEACAGAIFRAIDEFSPSIDVQCSTLRDIRVVIIDAETTEVFSSEFINRYYSKQDSQNQMGLQRRPSNEEAESPFCTNLSKKREILATNFFRKEGNTKAAAVGRVMKYKATWEIKHPPSPLATKDNLNLAKQPMEIEKHQQFTDFSDVNSVNQPDANKANTKEDEKKPPDKSNKSSKRDCHYSDPNRSQGSQTTLRCSICRNSYQELVEPRNCGHTFCQSCIDNTTDGSICSNQWCICERSQPIGSMAWRTEKQPLPGYPDYYSIAVTYNFPSGTQGWEHPTPGHPYHERFFTAYLPSNPEGQKICELLKRAFDARLLFRI</sequence>
<comment type="subcellular location">
    <subcellularLocation>
        <location evidence="9">Cytoplasm</location>
    </subcellularLocation>
</comment>
<keyword evidence="5 9" id="KW-0479">Metal-binding</keyword>
<name>A0A2B4R4M0_STYPI</name>
<dbReference type="GO" id="GO:0005737">
    <property type="term" value="C:cytoplasm"/>
    <property type="evidence" value="ECO:0007669"/>
    <property type="project" value="UniProtKB-SubCell"/>
</dbReference>
<evidence type="ECO:0000259" key="11">
    <source>
        <dbReference type="PROSITE" id="PS50089"/>
    </source>
</evidence>
<feature type="non-terminal residue" evidence="12">
    <location>
        <position position="493"/>
    </location>
</feature>
<evidence type="ECO:0000256" key="6">
    <source>
        <dbReference type="ARBA" id="ARBA00022771"/>
    </source>
</evidence>
<dbReference type="Pfam" id="PF13445">
    <property type="entry name" value="zf-RING_UBOX"/>
    <property type="match status" value="1"/>
</dbReference>
<dbReference type="InterPro" id="IPR017907">
    <property type="entry name" value="Znf_RING_CS"/>
</dbReference>
<proteinExistence type="inferred from homology"/>
<protein>
    <recommendedName>
        <fullName evidence="9">E3 ubiquitin-protein ligase</fullName>
        <ecNumber evidence="9">2.3.2.27</ecNumber>
    </recommendedName>
</protein>
<comment type="pathway">
    <text evidence="2 9">Protein modification; protein ubiquitination.</text>
</comment>
<dbReference type="PANTHER" id="PTHR12622">
    <property type="entry name" value="DELTEX-RELATED"/>
    <property type="match status" value="1"/>
</dbReference>
<keyword evidence="4 9" id="KW-0808">Transferase</keyword>
<evidence type="ECO:0000256" key="7">
    <source>
        <dbReference type="ARBA" id="ARBA00022833"/>
    </source>
</evidence>
<keyword evidence="6 8" id="KW-0863">Zinc-finger</keyword>
<dbReference type="Proteomes" id="UP000225706">
    <property type="component" value="Unassembled WGS sequence"/>
</dbReference>
<dbReference type="PROSITE" id="PS50089">
    <property type="entry name" value="ZF_RING_2"/>
    <property type="match status" value="1"/>
</dbReference>
<dbReference type="InterPro" id="IPR039399">
    <property type="entry name" value="Deltex_C_sf"/>
</dbReference>
<dbReference type="GO" id="GO:0016567">
    <property type="term" value="P:protein ubiquitination"/>
    <property type="evidence" value="ECO:0007669"/>
    <property type="project" value="UniProtKB-UniRule"/>
</dbReference>
<keyword evidence="9" id="KW-0963">Cytoplasm</keyword>
<dbReference type="AlphaFoldDB" id="A0A2B4R4M0"/>
<dbReference type="GO" id="GO:0008270">
    <property type="term" value="F:zinc ion binding"/>
    <property type="evidence" value="ECO:0007669"/>
    <property type="project" value="UniProtKB-KW"/>
</dbReference>
<comment type="similarity">
    <text evidence="3 9">Belongs to the Deltex family.</text>
</comment>
<dbReference type="EMBL" id="LSMT01001935">
    <property type="protein sequence ID" value="PFX11753.1"/>
    <property type="molecule type" value="Genomic_DNA"/>
</dbReference>
<feature type="region of interest" description="Disordered" evidence="10">
    <location>
        <begin position="314"/>
        <end position="364"/>
    </location>
</feature>
<accession>A0A2B4R4M0</accession>
<comment type="caution">
    <text evidence="12">The sequence shown here is derived from an EMBL/GenBank/DDBJ whole genome shotgun (WGS) entry which is preliminary data.</text>
</comment>
<dbReference type="EC" id="2.3.2.27" evidence="9"/>
<dbReference type="Gene3D" id="3.30.40.10">
    <property type="entry name" value="Zinc/RING finger domain, C3HC4 (zinc finger)"/>
    <property type="match status" value="1"/>
</dbReference>
<evidence type="ECO:0000256" key="4">
    <source>
        <dbReference type="ARBA" id="ARBA00022679"/>
    </source>
</evidence>
<feature type="compositionally biased region" description="Polar residues" evidence="10">
    <location>
        <begin position="314"/>
        <end position="331"/>
    </location>
</feature>
<keyword evidence="7 9" id="KW-0862">Zinc</keyword>
<evidence type="ECO:0000256" key="5">
    <source>
        <dbReference type="ARBA" id="ARBA00022723"/>
    </source>
</evidence>
<keyword evidence="13" id="KW-1185">Reference proteome</keyword>
<dbReference type="OrthoDB" id="5974467at2759"/>
<evidence type="ECO:0000313" key="13">
    <source>
        <dbReference type="Proteomes" id="UP000225706"/>
    </source>
</evidence>
<gene>
    <name evidence="12" type="primary">Dtx3l</name>
    <name evidence="12" type="ORF">AWC38_SpisGene24411</name>
</gene>
<dbReference type="InterPro" id="IPR039398">
    <property type="entry name" value="Deltex_fam"/>
</dbReference>
<dbReference type="InterPro" id="IPR027370">
    <property type="entry name" value="Znf-RING_euk"/>
</dbReference>
<dbReference type="InterPro" id="IPR001841">
    <property type="entry name" value="Znf_RING"/>
</dbReference>
<evidence type="ECO:0000256" key="9">
    <source>
        <dbReference type="RuleBase" id="RU367105"/>
    </source>
</evidence>
<dbReference type="InterPro" id="IPR013083">
    <property type="entry name" value="Znf_RING/FYVE/PHD"/>
</dbReference>
<dbReference type="Gene3D" id="3.40.220.10">
    <property type="entry name" value="Leucine Aminopeptidase, subunit E, domain 1"/>
    <property type="match status" value="1"/>
</dbReference>
<dbReference type="GO" id="GO:0061630">
    <property type="term" value="F:ubiquitin protein ligase activity"/>
    <property type="evidence" value="ECO:0007669"/>
    <property type="project" value="UniProtKB-UniRule"/>
</dbReference>
<dbReference type="SUPFAM" id="SSF57850">
    <property type="entry name" value="RING/U-box"/>
    <property type="match status" value="1"/>
</dbReference>
<dbReference type="SUPFAM" id="SSF52949">
    <property type="entry name" value="Macro domain-like"/>
    <property type="match status" value="1"/>
</dbReference>